<gene>
    <name evidence="2" type="ORF">BG261_05155</name>
</gene>
<accession>A0A1E8GMM0</accession>
<organism evidence="2 3">
    <name type="scientific">Floricoccus tropicus</name>
    <dbReference type="NCBI Taxonomy" id="1859473"/>
    <lineage>
        <taxon>Bacteria</taxon>
        <taxon>Bacillati</taxon>
        <taxon>Bacillota</taxon>
        <taxon>Bacilli</taxon>
        <taxon>Lactobacillales</taxon>
        <taxon>Streptococcaceae</taxon>
        <taxon>Floricoccus</taxon>
    </lineage>
</organism>
<dbReference type="STRING" id="1859473.BG261_05155"/>
<reference evidence="3" key="1">
    <citation type="submission" date="2016-09" db="EMBL/GenBank/DDBJ databases">
        <title>Draft genome sequence of a novel species of the family Streptococcaceae isolated from flowers.</title>
        <authorList>
            <person name="Chuah L.-O."/>
            <person name="Yap K.-P."/>
            <person name="Thong K.L."/>
            <person name="Liong M.T."/>
            <person name="Ahmad R."/>
            <person name="Rusul G."/>
        </authorList>
    </citation>
    <scope>NUCLEOTIDE SEQUENCE [LARGE SCALE GENOMIC DNA]</scope>
    <source>
        <strain evidence="3">DF1</strain>
    </source>
</reference>
<dbReference type="OrthoDB" id="503948at2"/>
<dbReference type="InterPro" id="IPR010315">
    <property type="entry name" value="DUF915_hydro-like"/>
</dbReference>
<dbReference type="Gene3D" id="3.40.50.1820">
    <property type="entry name" value="alpha/beta hydrolase"/>
    <property type="match status" value="1"/>
</dbReference>
<keyword evidence="3" id="KW-1185">Reference proteome</keyword>
<dbReference type="Proteomes" id="UP000178622">
    <property type="component" value="Unassembled WGS sequence"/>
</dbReference>
<feature type="chain" id="PRO_5038401467" description="Alpha/beta hydrolase" evidence="1">
    <location>
        <begin position="20"/>
        <end position="277"/>
    </location>
</feature>
<name>A0A1E8GMM0_9LACT</name>
<sequence length="277" mass="31007">MRKFFTSIISLIAIFLLVACTGKKETSTKINEEDVIPTFYFHGWSGTANSTNSMIDYAEKNSGAKKVITAKVDPDGKVKLSGKWKDGVEKPIIQVVIEDNRNADFSLVAKWYSSVIEAVRKEHDFAKFNSVAHSMGNNVLSYYLIEDANESSPTLVKEVGIAAPLNGSKGYDYDNEGRGVTADGKPAFKENESYQYMFENREKMVNPELQILNIYGDLDDGSKSDGSVDIDSSQSFKYLVSGNVKSYQEKEFKGENAQHSKLHENKDVDKIVTEFLW</sequence>
<dbReference type="EMBL" id="MKIR01000023">
    <property type="protein sequence ID" value="OFI48778.1"/>
    <property type="molecule type" value="Genomic_DNA"/>
</dbReference>
<comment type="caution">
    <text evidence="2">The sequence shown here is derived from an EMBL/GenBank/DDBJ whole genome shotgun (WGS) entry which is preliminary data.</text>
</comment>
<dbReference type="Pfam" id="PF06028">
    <property type="entry name" value="DUF915"/>
    <property type="match status" value="1"/>
</dbReference>
<evidence type="ECO:0008006" key="4">
    <source>
        <dbReference type="Google" id="ProtNLM"/>
    </source>
</evidence>
<protein>
    <recommendedName>
        <fullName evidence="4">Alpha/beta hydrolase</fullName>
    </recommendedName>
</protein>
<dbReference type="RefSeq" id="WP_070792711.1">
    <property type="nucleotide sequence ID" value="NZ_MKIR01000023.1"/>
</dbReference>
<evidence type="ECO:0000256" key="1">
    <source>
        <dbReference type="SAM" id="SignalP"/>
    </source>
</evidence>
<dbReference type="SUPFAM" id="SSF53474">
    <property type="entry name" value="alpha/beta-Hydrolases"/>
    <property type="match status" value="1"/>
</dbReference>
<evidence type="ECO:0000313" key="2">
    <source>
        <dbReference type="EMBL" id="OFI48778.1"/>
    </source>
</evidence>
<dbReference type="PROSITE" id="PS51257">
    <property type="entry name" value="PROKAR_LIPOPROTEIN"/>
    <property type="match status" value="1"/>
</dbReference>
<feature type="signal peptide" evidence="1">
    <location>
        <begin position="1"/>
        <end position="19"/>
    </location>
</feature>
<dbReference type="InterPro" id="IPR029058">
    <property type="entry name" value="AB_hydrolase_fold"/>
</dbReference>
<evidence type="ECO:0000313" key="3">
    <source>
        <dbReference type="Proteomes" id="UP000178622"/>
    </source>
</evidence>
<dbReference type="AlphaFoldDB" id="A0A1E8GMM0"/>
<keyword evidence="1" id="KW-0732">Signal</keyword>
<proteinExistence type="predicted"/>